<accession>A0A2J8ACI6</accession>
<keyword evidence="4" id="KW-0964">Secreted</keyword>
<dbReference type="InterPro" id="IPR051246">
    <property type="entry name" value="WDR48"/>
</dbReference>
<evidence type="ECO:0000256" key="6">
    <source>
        <dbReference type="ARBA" id="ARBA00023136"/>
    </source>
</evidence>
<dbReference type="Pfam" id="PF02415">
    <property type="entry name" value="Chlam_PMP"/>
    <property type="match status" value="1"/>
</dbReference>
<dbReference type="PANTHER" id="PTHR19862">
    <property type="entry name" value="WD REPEAT-CONTAINING PROTEIN 48"/>
    <property type="match status" value="1"/>
</dbReference>
<evidence type="ECO:0000256" key="2">
    <source>
        <dbReference type="ARBA" id="ARBA00004442"/>
    </source>
</evidence>
<dbReference type="OrthoDB" id="552852at2759"/>
<evidence type="ECO:0000256" key="1">
    <source>
        <dbReference type="ARBA" id="ARBA00004196"/>
    </source>
</evidence>
<evidence type="ECO:0000256" key="4">
    <source>
        <dbReference type="ARBA" id="ARBA00022525"/>
    </source>
</evidence>
<organism evidence="8 9">
    <name type="scientific">Tetrabaena socialis</name>
    <dbReference type="NCBI Taxonomy" id="47790"/>
    <lineage>
        <taxon>Eukaryota</taxon>
        <taxon>Viridiplantae</taxon>
        <taxon>Chlorophyta</taxon>
        <taxon>core chlorophytes</taxon>
        <taxon>Chlorophyceae</taxon>
        <taxon>CS clade</taxon>
        <taxon>Chlamydomonadales</taxon>
        <taxon>Tetrabaenaceae</taxon>
        <taxon>Tetrabaena</taxon>
    </lineage>
</organism>
<dbReference type="GO" id="GO:0000724">
    <property type="term" value="P:double-strand break repair via homologous recombination"/>
    <property type="evidence" value="ECO:0007669"/>
    <property type="project" value="TreeGrafter"/>
</dbReference>
<proteinExistence type="predicted"/>
<sequence>MQAHLQQGIASGSSFTGVQITSSQRTTDLAAEDWGITFVGVPHLRLINTEVSNLPLSSVGPLLQCSSCPYVSIVNVTIAKLAGTPVPDDGGPPSSLVYGALHATGLVGANVMGLECSDVHNGHGWACLLLAYSSTGLAAQQLQLVGSSFTNNSVVWPGLNGSAVSIDGNAYGLGAIVVQSLASASTAEGLIVSVVNSTSSGNIGGCGASLAVIGNGALVKLTFASHTSTNNTVSGYGGDLFVKQYQQLVHLNGNFNLAFTQGSTLTSNQAGKDGGAVYVDAAHLVFVLLGGSHLMGNNAFGSGGAVFCFTSTTIASIADGSGFEGNSATQSGGAIYSVGAITGLIVESSVFVGNIASSGDGGALWGGEITNLGVSDSSFFRDNIANGFGGAIFSNSGCTNITLANNSFFWGNNVTLPAGVSSGGAIFCRDYIVDIVVSNGSGFWHNNEQSGDGNGGAIYTDGDLRNLGITGNSSFVQNSAAWGGAILCGGQLVNLSITNNSSFIGNDGRYGFGGAIYTGGSISDLLLANNSSFRGNHAGQNAGAIYCGGSFTGLTVVDSSGFWDNAALGWWDTGYGGAIRCSGNLANVLIANHSGFWNNGAPKDGGAIDLDYSSGGRLTNLTLTANSSFGNNSAGAWGGAIHGGWIKDVIISDNSSFWGNKAGIRGGAIECAFSVQNILVTGSSSFWGNRAEDRGGALSVSSIGIHQASQMKGRGGRAELSGPSAGFVLAMSSRSREVK</sequence>
<evidence type="ECO:0000313" key="8">
    <source>
        <dbReference type="EMBL" id="PNH10230.1"/>
    </source>
</evidence>
<name>A0A2J8ACI6_9CHLO</name>
<dbReference type="GO" id="GO:0043130">
    <property type="term" value="F:ubiquitin binding"/>
    <property type="evidence" value="ECO:0007669"/>
    <property type="project" value="TreeGrafter"/>
</dbReference>
<evidence type="ECO:0000313" key="9">
    <source>
        <dbReference type="Proteomes" id="UP000236333"/>
    </source>
</evidence>
<evidence type="ECO:0000256" key="3">
    <source>
        <dbReference type="ARBA" id="ARBA00004613"/>
    </source>
</evidence>
<dbReference type="InterPro" id="IPR003368">
    <property type="entry name" value="POMP_repeat"/>
</dbReference>
<comment type="caution">
    <text evidence="8">The sequence shown here is derived from an EMBL/GenBank/DDBJ whole genome shotgun (WGS) entry which is preliminary data.</text>
</comment>
<dbReference type="AlphaFoldDB" id="A0A2J8ACI6"/>
<reference evidence="8 9" key="1">
    <citation type="journal article" date="2017" name="Mol. Biol. Evol.">
        <title>The 4-celled Tetrabaena socialis nuclear genome reveals the essential components for genetic control of cell number at the origin of multicellularity in the volvocine lineage.</title>
        <authorList>
            <person name="Featherston J."/>
            <person name="Arakaki Y."/>
            <person name="Hanschen E.R."/>
            <person name="Ferris P.J."/>
            <person name="Michod R.E."/>
            <person name="Olson B.J.S.C."/>
            <person name="Nozaki H."/>
            <person name="Durand P.M."/>
        </authorList>
    </citation>
    <scope>NUCLEOTIDE SEQUENCE [LARGE SCALE GENOMIC DNA]</scope>
    <source>
        <strain evidence="8 9">NIES-571</strain>
    </source>
</reference>
<dbReference type="EMBL" id="PGGS01000062">
    <property type="protein sequence ID" value="PNH10230.1"/>
    <property type="molecule type" value="Genomic_DNA"/>
</dbReference>
<evidence type="ECO:0000256" key="7">
    <source>
        <dbReference type="ARBA" id="ARBA00023237"/>
    </source>
</evidence>
<dbReference type="GO" id="GO:0005576">
    <property type="term" value="C:extracellular region"/>
    <property type="evidence" value="ECO:0007669"/>
    <property type="project" value="UniProtKB-SubCell"/>
</dbReference>
<gene>
    <name evidence="8" type="ORF">TSOC_003036</name>
</gene>
<dbReference type="NCBIfam" id="TIGR01376">
    <property type="entry name" value="POMP_repeat"/>
    <property type="match status" value="1"/>
</dbReference>
<keyword evidence="9" id="KW-1185">Reference proteome</keyword>
<keyword evidence="6" id="KW-0472">Membrane</keyword>
<dbReference type="PANTHER" id="PTHR19862:SF14">
    <property type="entry name" value="WD REPEAT-CONTAINING PROTEIN 48"/>
    <property type="match status" value="1"/>
</dbReference>
<keyword evidence="5" id="KW-0732">Signal</keyword>
<keyword evidence="7" id="KW-0998">Cell outer membrane</keyword>
<dbReference type="Proteomes" id="UP000236333">
    <property type="component" value="Unassembled WGS sequence"/>
</dbReference>
<evidence type="ECO:0000256" key="5">
    <source>
        <dbReference type="ARBA" id="ARBA00022729"/>
    </source>
</evidence>
<comment type="subcellular location">
    <subcellularLocation>
        <location evidence="1">Cell envelope</location>
    </subcellularLocation>
    <subcellularLocation>
        <location evidence="2">Cell outer membrane</location>
    </subcellularLocation>
    <subcellularLocation>
        <location evidence="3">Secreted</location>
    </subcellularLocation>
</comment>
<protein>
    <submittedName>
        <fullName evidence="8">Putative outer membrane protein pmp20</fullName>
    </submittedName>
</protein>